<dbReference type="PANTHER" id="PTHR46375:SF3">
    <property type="entry name" value="KELCH REPEAT AND BTB DOMAIN-CONTAINING PROTEIN 13"/>
    <property type="match status" value="1"/>
</dbReference>
<protein>
    <submittedName>
        <fullName evidence="4">KBTBD11 protein</fullName>
    </submittedName>
</protein>
<dbReference type="InterPro" id="IPR000210">
    <property type="entry name" value="BTB/POZ_dom"/>
</dbReference>
<dbReference type="InterPro" id="IPR052392">
    <property type="entry name" value="Kelch-BTB_domain-containing"/>
</dbReference>
<evidence type="ECO:0000313" key="5">
    <source>
        <dbReference type="Proteomes" id="UP000838412"/>
    </source>
</evidence>
<name>A0A8J9ZP03_BRALA</name>
<gene>
    <name evidence="4" type="primary">KBTBD11</name>
    <name evidence="4" type="ORF">BLAG_LOCUS15061</name>
</gene>
<dbReference type="PROSITE" id="PS50097">
    <property type="entry name" value="BTB"/>
    <property type="match status" value="1"/>
</dbReference>
<sequence>MPIPIGENEHKGKIEPDVTIIVQGQHFRLPKKTLMERSEYFRGMFESGMKESGQDVIEVQGISSATFSILAGFIASSNLAVDGSSLEDVIEGIAFLQMQDAIPACIDFLRTYLSFDDCLEVIAIAEKHAFGQIVDAVYKFMGNDYLAFSRTETFQALGDEQKERVRAVRYRGRKHLALTRKEGCIPGSGKNVRDLFCYEEEAERWKSFTQLPDDCSKFTINCSTAVVDNYLYIIGVLKHRIRSHQRPKSREGPGCVSRFYYEPINYQYNPLLKKWEKLTPFVCGRKHFSLVAFRGGLFAIGGITAESTLADGKFCESVERFDIFPDRWSHCSPVPVQRFEVRVSPSRDNPPTTSAKDMIFILLTCHGGLFLKQYCPKNDTWTDVSPGPLPGRVPCIYRMFSHDDDVFILGGNPTIDRSIIVRYDPKDRQWTPLQRPPPLRVEYFNAFGVVLEGKLYTGSGEKRQMDRYDLGLQQWEGTTPASMPALGPLEAFTIHL</sequence>
<dbReference type="Pfam" id="PF00651">
    <property type="entry name" value="BTB"/>
    <property type="match status" value="1"/>
</dbReference>
<accession>A0A8J9ZP03</accession>
<dbReference type="OrthoDB" id="45365at2759"/>
<proteinExistence type="predicted"/>
<evidence type="ECO:0000259" key="3">
    <source>
        <dbReference type="PROSITE" id="PS50097"/>
    </source>
</evidence>
<evidence type="ECO:0000313" key="4">
    <source>
        <dbReference type="EMBL" id="CAH1256993.1"/>
    </source>
</evidence>
<keyword evidence="5" id="KW-1185">Reference proteome</keyword>
<evidence type="ECO:0000256" key="1">
    <source>
        <dbReference type="ARBA" id="ARBA00022441"/>
    </source>
</evidence>
<dbReference type="EMBL" id="OV696688">
    <property type="protein sequence ID" value="CAH1256993.1"/>
    <property type="molecule type" value="Genomic_DNA"/>
</dbReference>
<dbReference type="SUPFAM" id="SSF54695">
    <property type="entry name" value="POZ domain"/>
    <property type="match status" value="1"/>
</dbReference>
<dbReference type="AlphaFoldDB" id="A0A8J9ZP03"/>
<keyword evidence="1" id="KW-0880">Kelch repeat</keyword>
<dbReference type="Gene3D" id="3.30.710.10">
    <property type="entry name" value="Potassium Channel Kv1.1, Chain A"/>
    <property type="match status" value="1"/>
</dbReference>
<dbReference type="SMART" id="SM00225">
    <property type="entry name" value="BTB"/>
    <property type="match status" value="1"/>
</dbReference>
<dbReference type="Gene3D" id="2.120.10.80">
    <property type="entry name" value="Kelch-type beta propeller"/>
    <property type="match status" value="1"/>
</dbReference>
<dbReference type="InterPro" id="IPR015915">
    <property type="entry name" value="Kelch-typ_b-propeller"/>
</dbReference>
<dbReference type="Proteomes" id="UP000838412">
    <property type="component" value="Chromosome 3"/>
</dbReference>
<keyword evidence="2" id="KW-0677">Repeat</keyword>
<dbReference type="InterPro" id="IPR011333">
    <property type="entry name" value="SKP1/BTB/POZ_sf"/>
</dbReference>
<dbReference type="SUPFAM" id="SSF117281">
    <property type="entry name" value="Kelch motif"/>
    <property type="match status" value="1"/>
</dbReference>
<feature type="domain" description="BTB" evidence="3">
    <location>
        <begin position="16"/>
        <end position="83"/>
    </location>
</feature>
<organism evidence="4 5">
    <name type="scientific">Branchiostoma lanceolatum</name>
    <name type="common">Common lancelet</name>
    <name type="synonym">Amphioxus lanceolatum</name>
    <dbReference type="NCBI Taxonomy" id="7740"/>
    <lineage>
        <taxon>Eukaryota</taxon>
        <taxon>Metazoa</taxon>
        <taxon>Chordata</taxon>
        <taxon>Cephalochordata</taxon>
        <taxon>Leptocardii</taxon>
        <taxon>Amphioxiformes</taxon>
        <taxon>Branchiostomatidae</taxon>
        <taxon>Branchiostoma</taxon>
    </lineage>
</organism>
<dbReference type="PANTHER" id="PTHR46375">
    <property type="entry name" value="KELCH REPEAT AND BTB DOMAIN-CONTAINING PROTEIN 13-RELATED"/>
    <property type="match status" value="1"/>
</dbReference>
<evidence type="ECO:0000256" key="2">
    <source>
        <dbReference type="ARBA" id="ARBA00022737"/>
    </source>
</evidence>
<reference evidence="4" key="1">
    <citation type="submission" date="2022-01" db="EMBL/GenBank/DDBJ databases">
        <authorList>
            <person name="Braso-Vives M."/>
        </authorList>
    </citation>
    <scope>NUCLEOTIDE SEQUENCE</scope>
</reference>